<dbReference type="EMBL" id="JBBNAF010000009">
    <property type="protein sequence ID" value="KAK9114310.1"/>
    <property type="molecule type" value="Genomic_DNA"/>
</dbReference>
<feature type="transmembrane region" description="Helical" evidence="1">
    <location>
        <begin position="73"/>
        <end position="93"/>
    </location>
</feature>
<organism evidence="2 3">
    <name type="scientific">Stephania yunnanensis</name>
    <dbReference type="NCBI Taxonomy" id="152371"/>
    <lineage>
        <taxon>Eukaryota</taxon>
        <taxon>Viridiplantae</taxon>
        <taxon>Streptophyta</taxon>
        <taxon>Embryophyta</taxon>
        <taxon>Tracheophyta</taxon>
        <taxon>Spermatophyta</taxon>
        <taxon>Magnoliopsida</taxon>
        <taxon>Ranunculales</taxon>
        <taxon>Menispermaceae</taxon>
        <taxon>Menispermoideae</taxon>
        <taxon>Cissampelideae</taxon>
        <taxon>Stephania</taxon>
    </lineage>
</organism>
<evidence type="ECO:0000256" key="1">
    <source>
        <dbReference type="SAM" id="Phobius"/>
    </source>
</evidence>
<keyword evidence="1" id="KW-0472">Membrane</keyword>
<evidence type="ECO:0000313" key="3">
    <source>
        <dbReference type="Proteomes" id="UP001420932"/>
    </source>
</evidence>
<evidence type="ECO:0000313" key="2">
    <source>
        <dbReference type="EMBL" id="KAK9114310.1"/>
    </source>
</evidence>
<keyword evidence="3" id="KW-1185">Reference proteome</keyword>
<comment type="caution">
    <text evidence="2">The sequence shown here is derived from an EMBL/GenBank/DDBJ whole genome shotgun (WGS) entry which is preliminary data.</text>
</comment>
<sequence length="110" mass="12322">MGRLEYCIGDYNESGYLAPMDHSYLYFIVPLLNYSVGGSNPSSLIIGPNKWEGPFPLLMGFGYKNVERELHALLSNMLGLLLFVLTALFIMVGTESLRSRLNKEKISDSL</sequence>
<reference evidence="2 3" key="1">
    <citation type="submission" date="2024-01" db="EMBL/GenBank/DDBJ databases">
        <title>Genome assemblies of Stephania.</title>
        <authorList>
            <person name="Yang L."/>
        </authorList>
    </citation>
    <scope>NUCLEOTIDE SEQUENCE [LARGE SCALE GENOMIC DNA]</scope>
    <source>
        <strain evidence="2">YNDBR</strain>
        <tissue evidence="2">Leaf</tissue>
    </source>
</reference>
<keyword evidence="1" id="KW-1133">Transmembrane helix</keyword>
<proteinExistence type="predicted"/>
<accession>A0AAP0NQR0</accession>
<protein>
    <submittedName>
        <fullName evidence="2">Uncharacterized protein</fullName>
    </submittedName>
</protein>
<name>A0AAP0NQR0_9MAGN</name>
<keyword evidence="1" id="KW-0812">Transmembrane</keyword>
<dbReference type="Proteomes" id="UP001420932">
    <property type="component" value="Unassembled WGS sequence"/>
</dbReference>
<dbReference type="AlphaFoldDB" id="A0AAP0NQR0"/>
<gene>
    <name evidence="2" type="ORF">Syun_021107</name>
</gene>